<dbReference type="InterPro" id="IPR050727">
    <property type="entry name" value="GH43_arabinanases"/>
</dbReference>
<sequence length="338" mass="38443">MQQIHSFYRFLTTAKTGSKAGSFSHLTRPQSRVILFSLCLVLLCGTGCQRSAFLYTSFHEPASQGLRLLYSMDGYHWDSLPGIFLRPEAGSDKIMRDPSMVQGPDGVFHLVWTLAWKGNKGFGYASSKDLIHWSKQKVVDVMRDQKGTVNVWAPELFYRKDKNDFLIVWASTIPFKFPKGIEDEDNNHRLYYTITKDFEHFSSPKLYYDPGFSSIDATLVQLGKSDFVLVFKDNTRHERDIKVSFGSSALGPFTTSSAAVTPAFSEGPSTLKIHGKCLIYYDWYRKGRFGAVSTKDFKHFENITNKIYIPQGHKHGTIVPVSRKFLKSLQVATKSKRD</sequence>
<accession>A0A5B8VH22</accession>
<dbReference type="PANTHER" id="PTHR43301:SF3">
    <property type="entry name" value="ARABINAN ENDO-1,5-ALPHA-L-ARABINOSIDASE A-RELATED"/>
    <property type="match status" value="1"/>
</dbReference>
<organism evidence="2 3">
    <name type="scientific">Arachidicoccus ginsenosidivorans</name>
    <dbReference type="NCBI Taxonomy" id="496057"/>
    <lineage>
        <taxon>Bacteria</taxon>
        <taxon>Pseudomonadati</taxon>
        <taxon>Bacteroidota</taxon>
        <taxon>Chitinophagia</taxon>
        <taxon>Chitinophagales</taxon>
        <taxon>Chitinophagaceae</taxon>
        <taxon>Arachidicoccus</taxon>
    </lineage>
</organism>
<reference evidence="2 3" key="1">
    <citation type="journal article" date="2017" name="Int. J. Syst. Evol. Microbiol.">
        <title>Arachidicoccus ginsenosidivorans sp. nov., with ginsenoside-converting activity isolated from ginseng cultivating soil.</title>
        <authorList>
            <person name="Siddiqi M.Z."/>
            <person name="Aslam Z."/>
            <person name="Im W.T."/>
        </authorList>
    </citation>
    <scope>NUCLEOTIDE SEQUENCE [LARGE SCALE GENOMIC DNA]</scope>
    <source>
        <strain evidence="2 3">Gsoil 809</strain>
    </source>
</reference>
<keyword evidence="2" id="KW-0378">Hydrolase</keyword>
<dbReference type="Pfam" id="PF22847">
    <property type="entry name" value="BT_3657-like_N"/>
    <property type="match status" value="1"/>
</dbReference>
<proteinExistence type="predicted"/>
<dbReference type="SUPFAM" id="SSF75005">
    <property type="entry name" value="Arabinanase/levansucrase/invertase"/>
    <property type="match status" value="1"/>
</dbReference>
<dbReference type="AlphaFoldDB" id="A0A5B8VH22"/>
<dbReference type="OrthoDB" id="9758923at2"/>
<dbReference type="RefSeq" id="WP_146780074.1">
    <property type="nucleotide sequence ID" value="NZ_CP042434.1"/>
</dbReference>
<evidence type="ECO:0000313" key="3">
    <source>
        <dbReference type="Proteomes" id="UP000321291"/>
    </source>
</evidence>
<gene>
    <name evidence="2" type="ORF">FSB73_03095</name>
</gene>
<dbReference type="KEGG" id="agi:FSB73_03095"/>
<keyword evidence="3" id="KW-1185">Reference proteome</keyword>
<dbReference type="GO" id="GO:0016787">
    <property type="term" value="F:hydrolase activity"/>
    <property type="evidence" value="ECO:0007669"/>
    <property type="project" value="UniProtKB-KW"/>
</dbReference>
<dbReference type="Gene3D" id="2.115.10.20">
    <property type="entry name" value="Glycosyl hydrolase domain, family 43"/>
    <property type="match status" value="1"/>
</dbReference>
<feature type="domain" description="Arabinosidase BT-3657-like N-terminal" evidence="1">
    <location>
        <begin position="50"/>
        <end position="148"/>
    </location>
</feature>
<protein>
    <submittedName>
        <fullName evidence="2">Family 43 glycosylhydrolase</fullName>
    </submittedName>
</protein>
<evidence type="ECO:0000313" key="2">
    <source>
        <dbReference type="EMBL" id="QEC70814.1"/>
    </source>
</evidence>
<evidence type="ECO:0000259" key="1">
    <source>
        <dbReference type="Pfam" id="PF22847"/>
    </source>
</evidence>
<dbReference type="PANTHER" id="PTHR43301">
    <property type="entry name" value="ARABINAN ENDO-1,5-ALPHA-L-ARABINOSIDASE"/>
    <property type="match status" value="1"/>
</dbReference>
<dbReference type="CDD" id="cd08983">
    <property type="entry name" value="GH43_Bt3655-like"/>
    <property type="match status" value="1"/>
</dbReference>
<name>A0A5B8VH22_9BACT</name>
<dbReference type="EMBL" id="CP042434">
    <property type="protein sequence ID" value="QEC70814.1"/>
    <property type="molecule type" value="Genomic_DNA"/>
</dbReference>
<dbReference type="Proteomes" id="UP000321291">
    <property type="component" value="Chromosome"/>
</dbReference>
<dbReference type="InterPro" id="IPR023296">
    <property type="entry name" value="Glyco_hydro_beta-prop_sf"/>
</dbReference>
<dbReference type="InterPro" id="IPR055133">
    <property type="entry name" value="BT_3657-like_N"/>
</dbReference>